<dbReference type="EMBL" id="JBBWRZ010000006">
    <property type="protein sequence ID" value="KAK8233609.1"/>
    <property type="molecule type" value="Genomic_DNA"/>
</dbReference>
<protein>
    <submittedName>
        <fullName evidence="2">Uncharacterized protein</fullName>
    </submittedName>
</protein>
<gene>
    <name evidence="2" type="ORF">HDK90DRAFT_487145</name>
</gene>
<organism evidence="2 3">
    <name type="scientific">Phyllosticta capitalensis</name>
    <dbReference type="NCBI Taxonomy" id="121624"/>
    <lineage>
        <taxon>Eukaryota</taxon>
        <taxon>Fungi</taxon>
        <taxon>Dikarya</taxon>
        <taxon>Ascomycota</taxon>
        <taxon>Pezizomycotina</taxon>
        <taxon>Dothideomycetes</taxon>
        <taxon>Dothideomycetes incertae sedis</taxon>
        <taxon>Botryosphaeriales</taxon>
        <taxon>Phyllostictaceae</taxon>
        <taxon>Phyllosticta</taxon>
    </lineage>
</organism>
<evidence type="ECO:0000256" key="1">
    <source>
        <dbReference type="SAM" id="Phobius"/>
    </source>
</evidence>
<reference evidence="2 3" key="1">
    <citation type="submission" date="2024-04" db="EMBL/GenBank/DDBJ databases">
        <title>Phyllosticta paracitricarpa is synonymous to the EU quarantine fungus P. citricarpa based on phylogenomic analyses.</title>
        <authorList>
            <consortium name="Lawrence Berkeley National Laboratory"/>
            <person name="Van Ingen-Buijs V.A."/>
            <person name="Van Westerhoven A.C."/>
            <person name="Haridas S."/>
            <person name="Skiadas P."/>
            <person name="Martin F."/>
            <person name="Groenewald J.Z."/>
            <person name="Crous P.W."/>
            <person name="Seidl M.F."/>
        </authorList>
    </citation>
    <scope>NUCLEOTIDE SEQUENCE [LARGE SCALE GENOMIC DNA]</scope>
    <source>
        <strain evidence="2 3">CBS 123374</strain>
    </source>
</reference>
<name>A0ABR1YMS9_9PEZI</name>
<feature type="transmembrane region" description="Helical" evidence="1">
    <location>
        <begin position="84"/>
        <end position="101"/>
    </location>
</feature>
<accession>A0ABR1YMS9</accession>
<sequence length="133" mass="14523">MRLPTLPFPALSCCHSGPSPSYLIVIMVMVVVCGHHRHPKNEATLNLFVSSSVSCCVYLSPVFVVECFPYSPLFSPFLFFPHTLPFLFTAFVFGSLPAGLVDNGKTVARLIDCLDWLVGSDLKGDSVVVVMGR</sequence>
<feature type="transmembrane region" description="Helical" evidence="1">
    <location>
        <begin position="20"/>
        <end position="36"/>
    </location>
</feature>
<keyword evidence="3" id="KW-1185">Reference proteome</keyword>
<evidence type="ECO:0000313" key="3">
    <source>
        <dbReference type="Proteomes" id="UP001492380"/>
    </source>
</evidence>
<keyword evidence="1" id="KW-0812">Transmembrane</keyword>
<comment type="caution">
    <text evidence="2">The sequence shown here is derived from an EMBL/GenBank/DDBJ whole genome shotgun (WGS) entry which is preliminary data.</text>
</comment>
<keyword evidence="1" id="KW-0472">Membrane</keyword>
<evidence type="ECO:0000313" key="2">
    <source>
        <dbReference type="EMBL" id="KAK8233609.1"/>
    </source>
</evidence>
<dbReference type="Proteomes" id="UP001492380">
    <property type="component" value="Unassembled WGS sequence"/>
</dbReference>
<keyword evidence="1" id="KW-1133">Transmembrane helix</keyword>
<proteinExistence type="predicted"/>
<feature type="transmembrane region" description="Helical" evidence="1">
    <location>
        <begin position="43"/>
        <end position="64"/>
    </location>
</feature>